<sequence>MLPSSAFDFDHKRRLAAQLGPHMTTGISRWTRLARHAELGHHHGGPVYIRLLHLASADEFSFMHRPLLARFVGLTLPPQPPPQSVLRQAHNQRGLGTGDTNGKDNRNRNRNGTNRASAYHQRVASELCVLFPPPQQLRVSILVNLVKLEVRLVDENWTSTDLD</sequence>
<gene>
    <name evidence="2" type="ORF">BCR44DRAFT_187050</name>
</gene>
<comment type="caution">
    <text evidence="2">The sequence shown here is derived from an EMBL/GenBank/DDBJ whole genome shotgun (WGS) entry which is preliminary data.</text>
</comment>
<feature type="region of interest" description="Disordered" evidence="1">
    <location>
        <begin position="79"/>
        <end position="113"/>
    </location>
</feature>
<accession>A0A1Y2HY59</accession>
<keyword evidence="3" id="KW-1185">Reference proteome</keyword>
<name>A0A1Y2HY59_9FUNG</name>
<dbReference type="Proteomes" id="UP000193411">
    <property type="component" value="Unassembled WGS sequence"/>
</dbReference>
<proteinExistence type="predicted"/>
<dbReference type="AlphaFoldDB" id="A0A1Y2HY59"/>
<protein>
    <submittedName>
        <fullName evidence="2">Uncharacterized protein</fullName>
    </submittedName>
</protein>
<dbReference type="EMBL" id="MCFL01000007">
    <property type="protein sequence ID" value="ORZ38894.1"/>
    <property type="molecule type" value="Genomic_DNA"/>
</dbReference>
<reference evidence="2 3" key="1">
    <citation type="submission" date="2016-07" db="EMBL/GenBank/DDBJ databases">
        <title>Pervasive Adenine N6-methylation of Active Genes in Fungi.</title>
        <authorList>
            <consortium name="DOE Joint Genome Institute"/>
            <person name="Mondo S.J."/>
            <person name="Dannebaum R.O."/>
            <person name="Kuo R.C."/>
            <person name="Labutti K."/>
            <person name="Haridas S."/>
            <person name="Kuo A."/>
            <person name="Salamov A."/>
            <person name="Ahrendt S.R."/>
            <person name="Lipzen A."/>
            <person name="Sullivan W."/>
            <person name="Andreopoulos W.B."/>
            <person name="Clum A."/>
            <person name="Lindquist E."/>
            <person name="Daum C."/>
            <person name="Ramamoorthy G.K."/>
            <person name="Gryganskyi A."/>
            <person name="Culley D."/>
            <person name="Magnuson J.K."/>
            <person name="James T.Y."/>
            <person name="O'Malley M.A."/>
            <person name="Stajich J.E."/>
            <person name="Spatafora J.W."/>
            <person name="Visel A."/>
            <person name="Grigoriev I.V."/>
        </authorList>
    </citation>
    <scope>NUCLEOTIDE SEQUENCE [LARGE SCALE GENOMIC DNA]</scope>
    <source>
        <strain evidence="2 3">PL171</strain>
    </source>
</reference>
<evidence type="ECO:0000256" key="1">
    <source>
        <dbReference type="SAM" id="MobiDB-lite"/>
    </source>
</evidence>
<organism evidence="2 3">
    <name type="scientific">Catenaria anguillulae PL171</name>
    <dbReference type="NCBI Taxonomy" id="765915"/>
    <lineage>
        <taxon>Eukaryota</taxon>
        <taxon>Fungi</taxon>
        <taxon>Fungi incertae sedis</taxon>
        <taxon>Blastocladiomycota</taxon>
        <taxon>Blastocladiomycetes</taxon>
        <taxon>Blastocladiales</taxon>
        <taxon>Catenariaceae</taxon>
        <taxon>Catenaria</taxon>
    </lineage>
</organism>
<evidence type="ECO:0000313" key="2">
    <source>
        <dbReference type="EMBL" id="ORZ38894.1"/>
    </source>
</evidence>
<evidence type="ECO:0000313" key="3">
    <source>
        <dbReference type="Proteomes" id="UP000193411"/>
    </source>
</evidence>